<dbReference type="InterPro" id="IPR018303">
    <property type="entry name" value="ATPase_P-typ_P_site"/>
</dbReference>
<dbReference type="InterPro" id="IPR023214">
    <property type="entry name" value="HAD_sf"/>
</dbReference>
<dbReference type="InterPro" id="IPR059000">
    <property type="entry name" value="ATPase_P-type_domA"/>
</dbReference>
<reference evidence="9 10" key="1">
    <citation type="submission" date="2024-03" db="EMBL/GenBank/DDBJ databases">
        <title>Novel Streptomyces species of biotechnological and ecological value are a feature of Machair soil.</title>
        <authorList>
            <person name="Prole J.R."/>
            <person name="Goodfellow M."/>
            <person name="Allenby N."/>
            <person name="Ward A.C."/>
        </authorList>
    </citation>
    <scope>NUCLEOTIDE SEQUENCE [LARGE SCALE GENOMIC DNA]</scope>
    <source>
        <strain evidence="9 10">MS1.HAVA.3</strain>
    </source>
</reference>
<dbReference type="SFLD" id="SFLDF00027">
    <property type="entry name" value="p-type_atpase"/>
    <property type="match status" value="1"/>
</dbReference>
<dbReference type="NCBIfam" id="TIGR01494">
    <property type="entry name" value="ATPase_P-type"/>
    <property type="match status" value="2"/>
</dbReference>
<feature type="transmembrane region" description="Helical" evidence="7">
    <location>
        <begin position="630"/>
        <end position="649"/>
    </location>
</feature>
<feature type="domain" description="P-type ATPase A" evidence="8">
    <location>
        <begin position="136"/>
        <end position="229"/>
    </location>
</feature>
<keyword evidence="3" id="KW-1278">Translocase</keyword>
<dbReference type="EMBL" id="JBBKAM010000002">
    <property type="protein sequence ID" value="MEJ8643793.1"/>
    <property type="molecule type" value="Genomic_DNA"/>
</dbReference>
<dbReference type="PRINTS" id="PR00119">
    <property type="entry name" value="CATATPASE"/>
</dbReference>
<feature type="transmembrane region" description="Helical" evidence="7">
    <location>
        <begin position="788"/>
        <end position="808"/>
    </location>
</feature>
<evidence type="ECO:0000256" key="4">
    <source>
        <dbReference type="ARBA" id="ARBA00022989"/>
    </source>
</evidence>
<dbReference type="InterPro" id="IPR008250">
    <property type="entry name" value="ATPase_P-typ_transduc_dom_A_sf"/>
</dbReference>
<feature type="transmembrane region" description="Helical" evidence="7">
    <location>
        <begin position="101"/>
        <end position="118"/>
    </location>
</feature>
<dbReference type="SFLD" id="SFLDS00003">
    <property type="entry name" value="Haloacid_Dehalogenase"/>
    <property type="match status" value="1"/>
</dbReference>
<dbReference type="InterPro" id="IPR036412">
    <property type="entry name" value="HAD-like_sf"/>
</dbReference>
<evidence type="ECO:0000256" key="6">
    <source>
        <dbReference type="SAM" id="MobiDB-lite"/>
    </source>
</evidence>
<evidence type="ECO:0000259" key="8">
    <source>
        <dbReference type="Pfam" id="PF00122"/>
    </source>
</evidence>
<comment type="caution">
    <text evidence="9">The sequence shown here is derived from an EMBL/GenBank/DDBJ whole genome shotgun (WGS) entry which is preliminary data.</text>
</comment>
<dbReference type="SFLD" id="SFLDG00002">
    <property type="entry name" value="C1.7:_P-type_atpase_like"/>
    <property type="match status" value="1"/>
</dbReference>
<feature type="transmembrane region" description="Helical" evidence="7">
    <location>
        <begin position="289"/>
        <end position="308"/>
    </location>
</feature>
<feature type="transmembrane region" description="Helical" evidence="7">
    <location>
        <begin position="755"/>
        <end position="776"/>
    </location>
</feature>
<feature type="transmembrane region" description="Helical" evidence="7">
    <location>
        <begin position="250"/>
        <end position="269"/>
    </location>
</feature>
<gene>
    <name evidence="9" type="ORF">WKI68_25335</name>
</gene>
<dbReference type="CDD" id="cd02609">
    <property type="entry name" value="P-type_ATPase"/>
    <property type="match status" value="1"/>
</dbReference>
<proteinExistence type="predicted"/>
<dbReference type="SUPFAM" id="SSF81660">
    <property type="entry name" value="Metal cation-transporting ATPase, ATP-binding domain N"/>
    <property type="match status" value="1"/>
</dbReference>
<evidence type="ECO:0000313" key="10">
    <source>
        <dbReference type="Proteomes" id="UP001382904"/>
    </source>
</evidence>
<name>A0ABU8U9I1_9ACTN</name>
<feature type="transmembrane region" description="Helical" evidence="7">
    <location>
        <begin position="728"/>
        <end position="748"/>
    </location>
</feature>
<dbReference type="InterPro" id="IPR001757">
    <property type="entry name" value="P_typ_ATPase"/>
</dbReference>
<dbReference type="Gene3D" id="2.70.150.10">
    <property type="entry name" value="Calcium-transporting ATPase, cytoplasmic transduction domain A"/>
    <property type="match status" value="1"/>
</dbReference>
<keyword evidence="4 7" id="KW-1133">Transmembrane helix</keyword>
<accession>A0ABU8U9I1</accession>
<dbReference type="InterPro" id="IPR023298">
    <property type="entry name" value="ATPase_P-typ_TM_dom_sf"/>
</dbReference>
<protein>
    <submittedName>
        <fullName evidence="9">Cation-translocating P-type ATPase</fullName>
    </submittedName>
</protein>
<dbReference type="SUPFAM" id="SSF56784">
    <property type="entry name" value="HAD-like"/>
    <property type="match status" value="1"/>
</dbReference>
<dbReference type="Pfam" id="PF00702">
    <property type="entry name" value="Hydrolase"/>
    <property type="match status" value="1"/>
</dbReference>
<organism evidence="9 10">
    <name type="scientific">Streptomyces caledonius</name>
    <dbReference type="NCBI Taxonomy" id="3134107"/>
    <lineage>
        <taxon>Bacteria</taxon>
        <taxon>Bacillati</taxon>
        <taxon>Actinomycetota</taxon>
        <taxon>Actinomycetes</taxon>
        <taxon>Kitasatosporales</taxon>
        <taxon>Streptomycetaceae</taxon>
        <taxon>Streptomyces</taxon>
    </lineage>
</organism>
<dbReference type="SUPFAM" id="SSF81665">
    <property type="entry name" value="Calcium ATPase, transmembrane domain M"/>
    <property type="match status" value="1"/>
</dbReference>
<evidence type="ECO:0000256" key="1">
    <source>
        <dbReference type="ARBA" id="ARBA00004651"/>
    </source>
</evidence>
<keyword evidence="2 7" id="KW-0812">Transmembrane</keyword>
<keyword evidence="10" id="KW-1185">Reference proteome</keyword>
<evidence type="ECO:0000256" key="2">
    <source>
        <dbReference type="ARBA" id="ARBA00022692"/>
    </source>
</evidence>
<comment type="subcellular location">
    <subcellularLocation>
        <location evidence="1">Cell membrane</location>
        <topology evidence="1">Multi-pass membrane protein</topology>
    </subcellularLocation>
</comment>
<dbReference type="InterPro" id="IPR044492">
    <property type="entry name" value="P_typ_ATPase_HD_dom"/>
</dbReference>
<dbReference type="PANTHER" id="PTHR42861">
    <property type="entry name" value="CALCIUM-TRANSPORTING ATPASE"/>
    <property type="match status" value="1"/>
</dbReference>
<evidence type="ECO:0000256" key="7">
    <source>
        <dbReference type="SAM" id="Phobius"/>
    </source>
</evidence>
<dbReference type="Gene3D" id="3.40.50.1000">
    <property type="entry name" value="HAD superfamily/HAD-like"/>
    <property type="match status" value="1"/>
</dbReference>
<dbReference type="Gene3D" id="3.40.1110.10">
    <property type="entry name" value="Calcium-transporting ATPase, cytoplasmic domain N"/>
    <property type="match status" value="1"/>
</dbReference>
<dbReference type="InterPro" id="IPR023299">
    <property type="entry name" value="ATPase_P-typ_cyto_dom_N"/>
</dbReference>
<feature type="transmembrane region" description="Helical" evidence="7">
    <location>
        <begin position="661"/>
        <end position="682"/>
    </location>
</feature>
<dbReference type="Pfam" id="PF00122">
    <property type="entry name" value="E1-E2_ATPase"/>
    <property type="match status" value="1"/>
</dbReference>
<keyword evidence="5 7" id="KW-0472">Membrane</keyword>
<evidence type="ECO:0000256" key="3">
    <source>
        <dbReference type="ARBA" id="ARBA00022967"/>
    </source>
</evidence>
<feature type="transmembrane region" description="Helical" evidence="7">
    <location>
        <begin position="76"/>
        <end position="95"/>
    </location>
</feature>
<sequence length="817" mass="86799">MTQRAKIDQDGPERGGAAIDAGAELDPVHPVQPPAPLFKPGGLSTAEVAERVASGEVNDVPVRSSRSTTDIVRGNVFTRFNAIIGVLWVIMLIVAPIQDSLFGFVIIANTGIGIIQELRAKKTLDGLAVIGEAKPSVRRDGRTAEISTSEIVLGDVIELGPGDKVVVDGSVGEADGLEIDESLLTGEADPVLKKPGDQVMSGSFVVAGGGAFTATKVGREAYAAQLAEEASRFTLVHSELRSGISTILKYVTWMMIPTSIGLIISQLIVKDNNLKDSIARTVGGIVPMIPEGLVLLTSVAFAIGVIRLGRKQCLVQELPAIEGLARVDVVCLDKTGTLTEGGMDVTELRPLGGAETEYVKKVLGALGESDPRPNASLQAIIDAYPASAEWRCTESLPFSSARKYSGASFSEGDGENNTWLLGAPDVLLPAGDPALDEITDLNEQGLRVLLLARSGRELDDAAVATGVRPTALVVLEQRLRPDAADTLRYFEHQDVKAKVISGDNAVSVGAVAGKLGLPGAENTIDARGLPAEQDEMAKVLDANSVFGRVTPQQKRDMVGALQSKGHTVAMTGDGVNDVLALKDADIGVSMGSGSEATRAVAQIVLLNNSFSTLPSVVAEGRRVIGNITRVATLFLTKTVYSVLLAILVVCSQVEYPFLPRHLTLLSTLTIGIPAFFLALAPNKERAKPHFVKRVMRYAIPGGAIAATATFVTYLVARHYYTGPDALKAETSAATLTLFLTSMWVLAIIARPYTWWRVALVGAMGGAFLIVLVVPWLQDFFQLKLEGTTMPWIAVAIAAVAATLIEFTFRWVDRKFPA</sequence>
<dbReference type="PROSITE" id="PS00154">
    <property type="entry name" value="ATPASE_E1_E2"/>
    <property type="match status" value="1"/>
</dbReference>
<feature type="compositionally biased region" description="Basic and acidic residues" evidence="6">
    <location>
        <begin position="1"/>
        <end position="13"/>
    </location>
</feature>
<dbReference type="Proteomes" id="UP001382904">
    <property type="component" value="Unassembled WGS sequence"/>
</dbReference>
<evidence type="ECO:0000313" key="9">
    <source>
        <dbReference type="EMBL" id="MEJ8643793.1"/>
    </source>
</evidence>
<dbReference type="SUPFAM" id="SSF81653">
    <property type="entry name" value="Calcium ATPase, transduction domain A"/>
    <property type="match status" value="1"/>
</dbReference>
<feature type="transmembrane region" description="Helical" evidence="7">
    <location>
        <begin position="694"/>
        <end position="716"/>
    </location>
</feature>
<feature type="region of interest" description="Disordered" evidence="6">
    <location>
        <begin position="1"/>
        <end position="21"/>
    </location>
</feature>
<evidence type="ECO:0000256" key="5">
    <source>
        <dbReference type="ARBA" id="ARBA00023136"/>
    </source>
</evidence>
<dbReference type="PRINTS" id="PR00120">
    <property type="entry name" value="HATPASE"/>
</dbReference>
<dbReference type="Gene3D" id="1.20.1110.10">
    <property type="entry name" value="Calcium-transporting ATPase, transmembrane domain"/>
    <property type="match status" value="1"/>
</dbReference>